<gene>
    <name evidence="1" type="ORF">psyc5s11_44360</name>
</gene>
<evidence type="ECO:0000313" key="2">
    <source>
        <dbReference type="Proteomes" id="UP000824633"/>
    </source>
</evidence>
<keyword evidence="2" id="KW-1185">Reference proteome</keyword>
<organism evidence="1 2">
    <name type="scientific">Clostridium gelidum</name>
    <dbReference type="NCBI Taxonomy" id="704125"/>
    <lineage>
        <taxon>Bacteria</taxon>
        <taxon>Bacillati</taxon>
        <taxon>Bacillota</taxon>
        <taxon>Clostridia</taxon>
        <taxon>Eubacteriales</taxon>
        <taxon>Clostridiaceae</taxon>
        <taxon>Clostridium</taxon>
    </lineage>
</organism>
<dbReference type="EMBL" id="AP024849">
    <property type="protein sequence ID" value="BCZ48369.1"/>
    <property type="molecule type" value="Genomic_DNA"/>
</dbReference>
<name>A0ABN6J1Z9_9CLOT</name>
<dbReference type="Proteomes" id="UP000824633">
    <property type="component" value="Chromosome"/>
</dbReference>
<proteinExistence type="predicted"/>
<reference evidence="2" key="1">
    <citation type="submission" date="2021-07" db="EMBL/GenBank/DDBJ databases">
        <title>Complete genome sequencing of a Clostridium isolate.</title>
        <authorList>
            <person name="Ueki A."/>
            <person name="Tonouchi A."/>
        </authorList>
    </citation>
    <scope>NUCLEOTIDE SEQUENCE [LARGE SCALE GENOMIC DNA]</scope>
    <source>
        <strain evidence="2">C5S11</strain>
    </source>
</reference>
<accession>A0ABN6J1Z9</accession>
<sequence length="51" mass="6115">MLVLRLSQEQAKMGATSHLEVSSEIFLVRWNKYVFNFGRYTHKYDFHCGYL</sequence>
<protein>
    <submittedName>
        <fullName evidence="1">Uncharacterized protein</fullName>
    </submittedName>
</protein>
<evidence type="ECO:0000313" key="1">
    <source>
        <dbReference type="EMBL" id="BCZ48369.1"/>
    </source>
</evidence>